<evidence type="ECO:0000313" key="2">
    <source>
        <dbReference type="Proteomes" id="UP000287394"/>
    </source>
</evidence>
<dbReference type="RefSeq" id="WP_119322513.1">
    <property type="nucleotide sequence ID" value="NZ_AP025739.1"/>
</dbReference>
<accession>A0A402CYU6</accession>
<proteinExistence type="predicted"/>
<reference evidence="1 2" key="1">
    <citation type="journal article" date="2019" name="Int. J. Syst. Evol. Microbiol.">
        <title>Capsulimonas corticalis gen. nov., sp. nov., an aerobic capsulated bacterium, of a novel bacterial order, Capsulimonadales ord. nov., of the class Armatimonadia of the phylum Armatimonadetes.</title>
        <authorList>
            <person name="Li J."/>
            <person name="Kudo C."/>
            <person name="Tonouchi A."/>
        </authorList>
    </citation>
    <scope>NUCLEOTIDE SEQUENCE [LARGE SCALE GENOMIC DNA]</scope>
    <source>
        <strain evidence="1 2">AX-7</strain>
    </source>
</reference>
<dbReference type="AlphaFoldDB" id="A0A402CYU6"/>
<gene>
    <name evidence="1" type="ORF">CCAX7_16680</name>
</gene>
<keyword evidence="2" id="KW-1185">Reference proteome</keyword>
<name>A0A402CYU6_9BACT</name>
<sequence length="167" mass="19120">MGIEEMGFDRTQYRKRRRTVDEMGISEMTRALLRYCFQQGAVRGFLYGAAYGAIFCFLLGALFGCLYGLIAGMAAGLLNGVILSAINAIQRNTPREERYFLWTAVYTGPWVTFLSCYLIFRLLISPGFDGPDHPWLEPNFFYDLIPSLIAAFAAWQAARKMEDWYFE</sequence>
<protein>
    <submittedName>
        <fullName evidence="1">Uncharacterized protein</fullName>
    </submittedName>
</protein>
<organism evidence="1 2">
    <name type="scientific">Capsulimonas corticalis</name>
    <dbReference type="NCBI Taxonomy" id="2219043"/>
    <lineage>
        <taxon>Bacteria</taxon>
        <taxon>Bacillati</taxon>
        <taxon>Armatimonadota</taxon>
        <taxon>Armatimonadia</taxon>
        <taxon>Capsulimonadales</taxon>
        <taxon>Capsulimonadaceae</taxon>
        <taxon>Capsulimonas</taxon>
    </lineage>
</organism>
<dbReference type="KEGG" id="ccot:CCAX7_16680"/>
<evidence type="ECO:0000313" key="1">
    <source>
        <dbReference type="EMBL" id="BDI29617.1"/>
    </source>
</evidence>
<dbReference type="EMBL" id="AP025739">
    <property type="protein sequence ID" value="BDI29617.1"/>
    <property type="molecule type" value="Genomic_DNA"/>
</dbReference>
<dbReference type="Proteomes" id="UP000287394">
    <property type="component" value="Chromosome"/>
</dbReference>